<gene>
    <name evidence="2" type="ORF">L21TH_0251</name>
</gene>
<keyword evidence="1" id="KW-0732">Signal</keyword>
<feature type="signal peptide" evidence="1">
    <location>
        <begin position="1"/>
        <end position="20"/>
    </location>
</feature>
<dbReference type="EMBL" id="ARZA01000039">
    <property type="protein sequence ID" value="EOD01710.1"/>
    <property type="molecule type" value="Genomic_DNA"/>
</dbReference>
<dbReference type="PROSITE" id="PS51257">
    <property type="entry name" value="PROKAR_LIPOPROTEIN"/>
    <property type="match status" value="1"/>
</dbReference>
<dbReference type="eggNOG" id="ENOG502ZS6M">
    <property type="taxonomic scope" value="Bacteria"/>
</dbReference>
<evidence type="ECO:0000313" key="2">
    <source>
        <dbReference type="EMBL" id="EOD01710.1"/>
    </source>
</evidence>
<dbReference type="RefSeq" id="WP_006307034.1">
    <property type="nucleotide sequence ID" value="NZ_ARZA01000039.1"/>
</dbReference>
<evidence type="ECO:0000313" key="3">
    <source>
        <dbReference type="Proteomes" id="UP000013378"/>
    </source>
</evidence>
<organism evidence="2 3">
    <name type="scientific">Caldisalinibacter kiritimatiensis</name>
    <dbReference type="NCBI Taxonomy" id="1304284"/>
    <lineage>
        <taxon>Bacteria</taxon>
        <taxon>Bacillati</taxon>
        <taxon>Bacillota</taxon>
        <taxon>Tissierellia</taxon>
        <taxon>Tissierellales</taxon>
        <taxon>Thermohalobacteraceae</taxon>
        <taxon>Caldisalinibacter</taxon>
    </lineage>
</organism>
<sequence length="299" mass="34650">MRLKLLSILISLLMITGCLVKNNKTTNSNLIDGKNILTIEEIKNEYENSESKIVNIFQFKRNDTDYILIESQISSLANRFELVNLKTGDRDILPSEDYFIESYKIINENYIVLVANGKHSESALRSAPFEIHCKRNTENVKSQYDFIAEYKEINFPINKKVALGSKEHEIIAKVTDTLNGIQIMFEPQEGYESIFYAGFLDIPPMETNYDEEKNQIIISFKNTKLSSNLYEQNQKDFKNNYYFSSVDFYEESGNSYVKISLKEPSKFFSIKTFNLFEGEYKIDNPCVEIRFTGSKEGNN</sequence>
<name>R1CHE0_9FIRM</name>
<proteinExistence type="predicted"/>
<protein>
    <recommendedName>
        <fullName evidence="4">Lipoprotein</fullName>
    </recommendedName>
</protein>
<evidence type="ECO:0000256" key="1">
    <source>
        <dbReference type="SAM" id="SignalP"/>
    </source>
</evidence>
<accession>R1CHE0</accession>
<feature type="chain" id="PRO_5004347266" description="Lipoprotein" evidence="1">
    <location>
        <begin position="21"/>
        <end position="299"/>
    </location>
</feature>
<dbReference type="AlphaFoldDB" id="R1CHE0"/>
<dbReference type="OrthoDB" id="1951101at2"/>
<evidence type="ECO:0008006" key="4">
    <source>
        <dbReference type="Google" id="ProtNLM"/>
    </source>
</evidence>
<dbReference type="Proteomes" id="UP000013378">
    <property type="component" value="Unassembled WGS sequence"/>
</dbReference>
<reference evidence="2 3" key="1">
    <citation type="journal article" date="2015" name="Geomicrobiol. J.">
        <title>Caldisalinibacter kiritimatiensis gen. nov., sp. nov., a moderately thermohalophilic thiosulfate-reducing bacterium from a hypersaline microbial mat.</title>
        <authorList>
            <person name="Ben Hania W."/>
            <person name="Joseph M."/>
            <person name="Fiebig A."/>
            <person name="Bunk B."/>
            <person name="Klenk H.-P."/>
            <person name="Fardeau M.-L."/>
            <person name="Spring S."/>
        </authorList>
    </citation>
    <scope>NUCLEOTIDE SEQUENCE [LARGE SCALE GENOMIC DNA]</scope>
    <source>
        <strain evidence="2 3">L21-TH-D2</strain>
    </source>
</reference>
<comment type="caution">
    <text evidence="2">The sequence shown here is derived from an EMBL/GenBank/DDBJ whole genome shotgun (WGS) entry which is preliminary data.</text>
</comment>
<keyword evidence="3" id="KW-1185">Reference proteome</keyword>